<reference evidence="2 3" key="1">
    <citation type="submission" date="2021-12" db="EMBL/GenBank/DDBJ databases">
        <title>Genome sequencing of bacteria with rrn-lacking chromosome and rrn-plasmid.</title>
        <authorList>
            <person name="Anda M."/>
            <person name="Iwasaki W."/>
        </authorList>
    </citation>
    <scope>NUCLEOTIDE SEQUENCE [LARGE SCALE GENOMIC DNA]</scope>
    <source>
        <strain evidence="2 3">DSM 100852</strain>
        <plasmid evidence="2 3">pFA3</plasmid>
    </source>
</reference>
<dbReference type="Proteomes" id="UP001348817">
    <property type="component" value="Plasmid pFA3"/>
</dbReference>
<protein>
    <recommendedName>
        <fullName evidence="1">CobW/HypB/UreG nucleotide-binding domain-containing protein</fullName>
    </recommendedName>
</protein>
<dbReference type="PANTHER" id="PTHR13748:SF62">
    <property type="entry name" value="COBW DOMAIN-CONTAINING PROTEIN"/>
    <property type="match status" value="1"/>
</dbReference>
<dbReference type="Gene3D" id="3.40.50.300">
    <property type="entry name" value="P-loop containing nucleotide triphosphate hydrolases"/>
    <property type="match status" value="1"/>
</dbReference>
<dbReference type="EMBL" id="AP025317">
    <property type="protein sequence ID" value="BDD12121.1"/>
    <property type="molecule type" value="Genomic_DNA"/>
</dbReference>
<dbReference type="AlphaFoldDB" id="A0AAU9CSN9"/>
<evidence type="ECO:0000313" key="3">
    <source>
        <dbReference type="Proteomes" id="UP001348817"/>
    </source>
</evidence>
<dbReference type="PANTHER" id="PTHR13748">
    <property type="entry name" value="COBW-RELATED"/>
    <property type="match status" value="1"/>
</dbReference>
<name>A0AAU9CSN9_9BACT</name>
<keyword evidence="3" id="KW-1185">Reference proteome</keyword>
<accession>A0AAU9CSN9</accession>
<dbReference type="InterPro" id="IPR051316">
    <property type="entry name" value="Zinc-reg_GTPase_activator"/>
</dbReference>
<dbReference type="InterPro" id="IPR003495">
    <property type="entry name" value="CobW/HypB/UreG_nucleotide-bd"/>
</dbReference>
<dbReference type="SUPFAM" id="SSF52540">
    <property type="entry name" value="P-loop containing nucleoside triphosphate hydrolases"/>
    <property type="match status" value="1"/>
</dbReference>
<keyword evidence="2" id="KW-0614">Plasmid</keyword>
<feature type="domain" description="CobW/HypB/UreG nucleotide-binding" evidence="1">
    <location>
        <begin position="10"/>
        <end position="185"/>
    </location>
</feature>
<organism evidence="2 3">
    <name type="scientific">Fulvitalea axinellae</name>
    <dbReference type="NCBI Taxonomy" id="1182444"/>
    <lineage>
        <taxon>Bacteria</taxon>
        <taxon>Pseudomonadati</taxon>
        <taxon>Bacteroidota</taxon>
        <taxon>Cytophagia</taxon>
        <taxon>Cytophagales</taxon>
        <taxon>Persicobacteraceae</taxon>
        <taxon>Fulvitalea</taxon>
    </lineage>
</organism>
<dbReference type="KEGG" id="fax:FUAX_45530"/>
<gene>
    <name evidence="2" type="ORF">FUAX_45530</name>
</gene>
<sequence length="303" mass="33652">MGGKRNKEAIITIVGFLGAGKTTLLKHLARVYPQQGLSPYVILNDYENAQLDARQFTEQISANTIRALSGSCICCSGLQSLRDTVNQIPQRDNGITLIEANGTTDACSLAGFLGIGLDDRFLPPVQVSVVNINSWQRREKHNELEASQVQLSSLIILSHLDKAPVERQNEVMEHLRKLNPDAKIIPMAELDAGLLTRLHPSENEAKRIDHEKSHWSSCSIDLPEMPNEESIRLLCRKIPESILRVKGCVRLTGSATYTYFERTPEGDLSIRKFEGNPNMGAKLLTVGLGSDKSFLMDLVKEYV</sequence>
<geneLocation type="plasmid" evidence="2 3">
    <name>pFA3</name>
</geneLocation>
<evidence type="ECO:0000313" key="2">
    <source>
        <dbReference type="EMBL" id="BDD12121.1"/>
    </source>
</evidence>
<proteinExistence type="predicted"/>
<evidence type="ECO:0000259" key="1">
    <source>
        <dbReference type="Pfam" id="PF02492"/>
    </source>
</evidence>
<dbReference type="RefSeq" id="WP_338395477.1">
    <property type="nucleotide sequence ID" value="NZ_AP025317.1"/>
</dbReference>
<dbReference type="Pfam" id="PF02492">
    <property type="entry name" value="cobW"/>
    <property type="match status" value="1"/>
</dbReference>
<dbReference type="InterPro" id="IPR027417">
    <property type="entry name" value="P-loop_NTPase"/>
</dbReference>
<dbReference type="GO" id="GO:0005737">
    <property type="term" value="C:cytoplasm"/>
    <property type="evidence" value="ECO:0007669"/>
    <property type="project" value="TreeGrafter"/>
</dbReference>